<dbReference type="EMBL" id="CM023472">
    <property type="protein sequence ID" value="KAH7958332.1"/>
    <property type="molecule type" value="Genomic_DNA"/>
</dbReference>
<evidence type="ECO:0000313" key="1">
    <source>
        <dbReference type="EMBL" id="KAH7958332.1"/>
    </source>
</evidence>
<dbReference type="Proteomes" id="UP000821865">
    <property type="component" value="Chromosome 3"/>
</dbReference>
<proteinExistence type="predicted"/>
<gene>
    <name evidence="1" type="ORF">HPB49_000855</name>
</gene>
<reference evidence="1" key="1">
    <citation type="submission" date="2020-05" db="EMBL/GenBank/DDBJ databases">
        <title>Large-scale comparative analyses of tick genomes elucidate their genetic diversity and vector capacities.</title>
        <authorList>
            <person name="Jia N."/>
            <person name="Wang J."/>
            <person name="Shi W."/>
            <person name="Du L."/>
            <person name="Sun Y."/>
            <person name="Zhan W."/>
            <person name="Jiang J."/>
            <person name="Wang Q."/>
            <person name="Zhang B."/>
            <person name="Ji P."/>
            <person name="Sakyi L.B."/>
            <person name="Cui X."/>
            <person name="Yuan T."/>
            <person name="Jiang B."/>
            <person name="Yang W."/>
            <person name="Lam T.T.-Y."/>
            <person name="Chang Q."/>
            <person name="Ding S."/>
            <person name="Wang X."/>
            <person name="Zhu J."/>
            <person name="Ruan X."/>
            <person name="Zhao L."/>
            <person name="Wei J."/>
            <person name="Que T."/>
            <person name="Du C."/>
            <person name="Cheng J."/>
            <person name="Dai P."/>
            <person name="Han X."/>
            <person name="Huang E."/>
            <person name="Gao Y."/>
            <person name="Liu J."/>
            <person name="Shao H."/>
            <person name="Ye R."/>
            <person name="Li L."/>
            <person name="Wei W."/>
            <person name="Wang X."/>
            <person name="Wang C."/>
            <person name="Yang T."/>
            <person name="Huo Q."/>
            <person name="Li W."/>
            <person name="Guo W."/>
            <person name="Chen H."/>
            <person name="Zhou L."/>
            <person name="Ni X."/>
            <person name="Tian J."/>
            <person name="Zhou Y."/>
            <person name="Sheng Y."/>
            <person name="Liu T."/>
            <person name="Pan Y."/>
            <person name="Xia L."/>
            <person name="Li J."/>
            <person name="Zhao F."/>
            <person name="Cao W."/>
        </authorList>
    </citation>
    <scope>NUCLEOTIDE SEQUENCE</scope>
    <source>
        <strain evidence="1">Dsil-2018</strain>
    </source>
</reference>
<sequence>MVASKPEATRDDGGKVALFSTGRAPAYVKTMMGKTPEVSADEYMETFDKRNGDKHALGRVGTPEEVAHCIAFLASDDAAFVTGITMPVDGGLLLLSTVSGPAPLLDTQKNA</sequence>
<accession>A0ACB8D1D0</accession>
<protein>
    <submittedName>
        <fullName evidence="1">Uncharacterized protein</fullName>
    </submittedName>
</protein>
<comment type="caution">
    <text evidence="1">The sequence shown here is derived from an EMBL/GenBank/DDBJ whole genome shotgun (WGS) entry which is preliminary data.</text>
</comment>
<name>A0ACB8D1D0_DERSI</name>
<evidence type="ECO:0000313" key="2">
    <source>
        <dbReference type="Proteomes" id="UP000821865"/>
    </source>
</evidence>
<keyword evidence="2" id="KW-1185">Reference proteome</keyword>
<organism evidence="1 2">
    <name type="scientific">Dermacentor silvarum</name>
    <name type="common">Tick</name>
    <dbReference type="NCBI Taxonomy" id="543639"/>
    <lineage>
        <taxon>Eukaryota</taxon>
        <taxon>Metazoa</taxon>
        <taxon>Ecdysozoa</taxon>
        <taxon>Arthropoda</taxon>
        <taxon>Chelicerata</taxon>
        <taxon>Arachnida</taxon>
        <taxon>Acari</taxon>
        <taxon>Parasitiformes</taxon>
        <taxon>Ixodida</taxon>
        <taxon>Ixodoidea</taxon>
        <taxon>Ixodidae</taxon>
        <taxon>Rhipicephalinae</taxon>
        <taxon>Dermacentor</taxon>
    </lineage>
</organism>